<feature type="domain" description="DNA polymerase alpha/delta/epsilon subunit B" evidence="6">
    <location>
        <begin position="1"/>
        <end position="71"/>
    </location>
</feature>
<reference evidence="7" key="1">
    <citation type="journal article" date="2023" name="Plant J.">
        <title>The genome of the king protea, Protea cynaroides.</title>
        <authorList>
            <person name="Chang J."/>
            <person name="Duong T.A."/>
            <person name="Schoeman C."/>
            <person name="Ma X."/>
            <person name="Roodt D."/>
            <person name="Barker N."/>
            <person name="Li Z."/>
            <person name="Van de Peer Y."/>
            <person name="Mizrachi E."/>
        </authorList>
    </citation>
    <scope>NUCLEOTIDE SEQUENCE</scope>
    <source>
        <tissue evidence="7">Young leaves</tissue>
    </source>
</reference>
<organism evidence="7 8">
    <name type="scientific">Protea cynaroides</name>
    <dbReference type="NCBI Taxonomy" id="273540"/>
    <lineage>
        <taxon>Eukaryota</taxon>
        <taxon>Viridiplantae</taxon>
        <taxon>Streptophyta</taxon>
        <taxon>Embryophyta</taxon>
        <taxon>Tracheophyta</taxon>
        <taxon>Spermatophyta</taxon>
        <taxon>Magnoliopsida</taxon>
        <taxon>Proteales</taxon>
        <taxon>Proteaceae</taxon>
        <taxon>Protea</taxon>
    </lineage>
</organism>
<keyword evidence="4" id="KW-0235">DNA replication</keyword>
<evidence type="ECO:0000256" key="3">
    <source>
        <dbReference type="ARBA" id="ARBA00018596"/>
    </source>
</evidence>
<dbReference type="OrthoDB" id="336885at2759"/>
<evidence type="ECO:0000256" key="2">
    <source>
        <dbReference type="ARBA" id="ARBA00007299"/>
    </source>
</evidence>
<comment type="caution">
    <text evidence="7">The sequence shown here is derived from an EMBL/GenBank/DDBJ whole genome shotgun (WGS) entry which is preliminary data.</text>
</comment>
<dbReference type="GO" id="GO:0006270">
    <property type="term" value="P:DNA replication initiation"/>
    <property type="evidence" value="ECO:0007669"/>
    <property type="project" value="TreeGrafter"/>
</dbReference>
<dbReference type="PANTHER" id="PTHR23061">
    <property type="entry name" value="DNA POLYMERASE 2 ALPHA 70 KDA SUBUNIT"/>
    <property type="match status" value="1"/>
</dbReference>
<accession>A0A9Q0HA78</accession>
<dbReference type="GO" id="GO:0005658">
    <property type="term" value="C:alpha DNA polymerase:primase complex"/>
    <property type="evidence" value="ECO:0007669"/>
    <property type="project" value="TreeGrafter"/>
</dbReference>
<name>A0A9Q0HA78_9MAGN</name>
<sequence length="186" mass="21290">MLLGPFLDSEHPEIKKGIVDRTFTEIFHVEILRRLQDYAEFMGSAARVILVPSIRDANHDFVFPQPAFDIHPSNLKDQKVFPWICHFAPEAMHISSIPDILILPSDLAPFVKVTMIGMPVSGLSQTKHLRSWYLHQSLINGKDYLSEWLHMLSIISWCTGAHFSSNSLSGLERDLIYINWHILLSL</sequence>
<evidence type="ECO:0000256" key="5">
    <source>
        <dbReference type="ARBA" id="ARBA00023242"/>
    </source>
</evidence>
<keyword evidence="8" id="KW-1185">Reference proteome</keyword>
<proteinExistence type="inferred from homology"/>
<dbReference type="Gene3D" id="3.60.21.60">
    <property type="match status" value="1"/>
</dbReference>
<dbReference type="Proteomes" id="UP001141806">
    <property type="component" value="Unassembled WGS sequence"/>
</dbReference>
<dbReference type="EMBL" id="JAMYWD010000009">
    <property type="protein sequence ID" value="KAJ4960970.1"/>
    <property type="molecule type" value="Genomic_DNA"/>
</dbReference>
<dbReference type="Pfam" id="PF04042">
    <property type="entry name" value="DNA_pol_E_B"/>
    <property type="match status" value="1"/>
</dbReference>
<comment type="similarity">
    <text evidence="2">Belongs to the DNA polymerase alpha subunit B family.</text>
</comment>
<evidence type="ECO:0000313" key="8">
    <source>
        <dbReference type="Proteomes" id="UP001141806"/>
    </source>
</evidence>
<dbReference type="InterPro" id="IPR007185">
    <property type="entry name" value="DNA_pol_a/d/e_bsu"/>
</dbReference>
<dbReference type="GO" id="GO:0003677">
    <property type="term" value="F:DNA binding"/>
    <property type="evidence" value="ECO:0007669"/>
    <property type="project" value="InterPro"/>
</dbReference>
<dbReference type="InterPro" id="IPR016722">
    <property type="entry name" value="DNA_pol_alpha_bsu"/>
</dbReference>
<keyword evidence="5" id="KW-0539">Nucleus</keyword>
<evidence type="ECO:0000259" key="6">
    <source>
        <dbReference type="Pfam" id="PF04042"/>
    </source>
</evidence>
<protein>
    <recommendedName>
        <fullName evidence="3">DNA polymerase alpha subunit B</fullName>
    </recommendedName>
</protein>
<dbReference type="PANTHER" id="PTHR23061:SF12">
    <property type="entry name" value="DNA POLYMERASE ALPHA SUBUNIT B"/>
    <property type="match status" value="1"/>
</dbReference>
<dbReference type="AlphaFoldDB" id="A0A9Q0HA78"/>
<evidence type="ECO:0000256" key="1">
    <source>
        <dbReference type="ARBA" id="ARBA00004123"/>
    </source>
</evidence>
<comment type="subcellular location">
    <subcellularLocation>
        <location evidence="1">Nucleus</location>
    </subcellularLocation>
</comment>
<evidence type="ECO:0000313" key="7">
    <source>
        <dbReference type="EMBL" id="KAJ4960970.1"/>
    </source>
</evidence>
<gene>
    <name evidence="7" type="ORF">NE237_020880</name>
</gene>
<evidence type="ECO:0000256" key="4">
    <source>
        <dbReference type="ARBA" id="ARBA00022705"/>
    </source>
</evidence>